<evidence type="ECO:0000313" key="3">
    <source>
        <dbReference type="Proteomes" id="UP000190626"/>
    </source>
</evidence>
<name>A0A1V4H874_9BACL</name>
<dbReference type="Proteomes" id="UP000190626">
    <property type="component" value="Unassembled WGS sequence"/>
</dbReference>
<proteinExistence type="predicted"/>
<dbReference type="EMBL" id="MBTG01000061">
    <property type="protein sequence ID" value="OPH47388.1"/>
    <property type="molecule type" value="Genomic_DNA"/>
</dbReference>
<feature type="region of interest" description="Disordered" evidence="1">
    <location>
        <begin position="29"/>
        <end position="66"/>
    </location>
</feature>
<accession>A0A1V4H874</accession>
<evidence type="ECO:0000313" key="2">
    <source>
        <dbReference type="EMBL" id="OPH47388.1"/>
    </source>
</evidence>
<comment type="caution">
    <text evidence="2">The sequence shown here is derived from an EMBL/GenBank/DDBJ whole genome shotgun (WGS) entry which is preliminary data.</text>
</comment>
<protein>
    <submittedName>
        <fullName evidence="2">Uncharacterized protein</fullName>
    </submittedName>
</protein>
<feature type="compositionally biased region" description="Low complexity" evidence="1">
    <location>
        <begin position="35"/>
        <end position="55"/>
    </location>
</feature>
<organism evidence="2 3">
    <name type="scientific">Paenibacillus ferrarius</name>
    <dbReference type="NCBI Taxonomy" id="1469647"/>
    <lineage>
        <taxon>Bacteria</taxon>
        <taxon>Bacillati</taxon>
        <taxon>Bacillota</taxon>
        <taxon>Bacilli</taxon>
        <taxon>Bacillales</taxon>
        <taxon>Paenibacillaceae</taxon>
        <taxon>Paenibacillus</taxon>
    </lineage>
</organism>
<gene>
    <name evidence="2" type="ORF">BC351_40130</name>
</gene>
<sequence>MDSVDCFKMHIILMFLLIKMGWAKVMTNQKKSIKSAKQNNQKPNQNSSKKSSSNNGIDDANINSGG</sequence>
<dbReference type="AlphaFoldDB" id="A0A1V4H874"/>
<reference evidence="3" key="1">
    <citation type="submission" date="2016-07" db="EMBL/GenBank/DDBJ databases">
        <authorList>
            <person name="Florea S."/>
            <person name="Webb J.S."/>
            <person name="Jaromczyk J."/>
            <person name="Schardl C.L."/>
        </authorList>
    </citation>
    <scope>NUCLEOTIDE SEQUENCE [LARGE SCALE GENOMIC DNA]</scope>
    <source>
        <strain evidence="3">CY1</strain>
    </source>
</reference>
<keyword evidence="3" id="KW-1185">Reference proteome</keyword>
<evidence type="ECO:0000256" key="1">
    <source>
        <dbReference type="SAM" id="MobiDB-lite"/>
    </source>
</evidence>